<dbReference type="SUPFAM" id="SSF48008">
    <property type="entry name" value="GntR ligand-binding domain-like"/>
    <property type="match status" value="1"/>
</dbReference>
<dbReference type="InterPro" id="IPR000524">
    <property type="entry name" value="Tscrpt_reg_HTH_GntR"/>
</dbReference>
<dbReference type="Pfam" id="PF07729">
    <property type="entry name" value="FCD"/>
    <property type="match status" value="1"/>
</dbReference>
<dbReference type="EMBL" id="QJJK01000016">
    <property type="protein sequence ID" value="PXW52507.1"/>
    <property type="molecule type" value="Genomic_DNA"/>
</dbReference>
<dbReference type="AlphaFoldDB" id="A0A2V3TTM1"/>
<dbReference type="InterPro" id="IPR008920">
    <property type="entry name" value="TF_FadR/GntR_C"/>
</dbReference>
<dbReference type="Gene3D" id="1.20.120.530">
    <property type="entry name" value="GntR ligand-binding domain-like"/>
    <property type="match status" value="1"/>
</dbReference>
<dbReference type="InterPro" id="IPR036390">
    <property type="entry name" value="WH_DNA-bd_sf"/>
</dbReference>
<evidence type="ECO:0000256" key="1">
    <source>
        <dbReference type="ARBA" id="ARBA00023015"/>
    </source>
</evidence>
<feature type="domain" description="HTH gntR-type" evidence="4">
    <location>
        <begin position="3"/>
        <end position="71"/>
    </location>
</feature>
<comment type="caution">
    <text evidence="5">The sequence shown here is derived from an EMBL/GenBank/DDBJ whole genome shotgun (WGS) entry which is preliminary data.</text>
</comment>
<keyword evidence="1" id="KW-0805">Transcription regulation</keyword>
<dbReference type="SMART" id="SM00345">
    <property type="entry name" value="HTH_GNTR"/>
    <property type="match status" value="1"/>
</dbReference>
<evidence type="ECO:0000259" key="4">
    <source>
        <dbReference type="PROSITE" id="PS50949"/>
    </source>
</evidence>
<gene>
    <name evidence="5" type="ORF">C7450_11681</name>
</gene>
<dbReference type="Gene3D" id="1.10.10.10">
    <property type="entry name" value="Winged helix-like DNA-binding domain superfamily/Winged helix DNA-binding domain"/>
    <property type="match status" value="1"/>
</dbReference>
<dbReference type="Proteomes" id="UP000248021">
    <property type="component" value="Unassembled WGS sequence"/>
</dbReference>
<dbReference type="GO" id="GO:0003677">
    <property type="term" value="F:DNA binding"/>
    <property type="evidence" value="ECO:0007669"/>
    <property type="project" value="UniProtKB-KW"/>
</dbReference>
<reference evidence="5 6" key="1">
    <citation type="submission" date="2018-05" db="EMBL/GenBank/DDBJ databases">
        <title>Genomic Encyclopedia of Type Strains, Phase IV (KMG-IV): sequencing the most valuable type-strain genomes for metagenomic binning, comparative biology and taxonomic classification.</title>
        <authorList>
            <person name="Goeker M."/>
        </authorList>
    </citation>
    <scope>NUCLEOTIDE SEQUENCE [LARGE SCALE GENOMIC DNA]</scope>
    <source>
        <strain evidence="5 6">DSM 6462</strain>
    </source>
</reference>
<protein>
    <submittedName>
        <fullName evidence="5">GntR family transcriptional regulator</fullName>
    </submittedName>
</protein>
<dbReference type="PROSITE" id="PS50949">
    <property type="entry name" value="HTH_GNTR"/>
    <property type="match status" value="1"/>
</dbReference>
<keyword evidence="2" id="KW-0238">DNA-binding</keyword>
<dbReference type="Pfam" id="PF00392">
    <property type="entry name" value="GntR"/>
    <property type="match status" value="1"/>
</dbReference>
<dbReference type="InterPro" id="IPR011711">
    <property type="entry name" value="GntR_C"/>
</dbReference>
<evidence type="ECO:0000256" key="3">
    <source>
        <dbReference type="ARBA" id="ARBA00023163"/>
    </source>
</evidence>
<dbReference type="CDD" id="cd07377">
    <property type="entry name" value="WHTH_GntR"/>
    <property type="match status" value="1"/>
</dbReference>
<accession>A0A2V3TTM1</accession>
<keyword evidence="3" id="KW-0804">Transcription</keyword>
<evidence type="ECO:0000313" key="5">
    <source>
        <dbReference type="EMBL" id="PXW52507.1"/>
    </source>
</evidence>
<dbReference type="InterPro" id="IPR036388">
    <property type="entry name" value="WH-like_DNA-bd_sf"/>
</dbReference>
<evidence type="ECO:0000313" key="6">
    <source>
        <dbReference type="Proteomes" id="UP000248021"/>
    </source>
</evidence>
<organism evidence="5 6">
    <name type="scientific">Chelatococcus asaccharovorans</name>
    <dbReference type="NCBI Taxonomy" id="28210"/>
    <lineage>
        <taxon>Bacteria</taxon>
        <taxon>Pseudomonadati</taxon>
        <taxon>Pseudomonadota</taxon>
        <taxon>Alphaproteobacteria</taxon>
        <taxon>Hyphomicrobiales</taxon>
        <taxon>Chelatococcaceae</taxon>
        <taxon>Chelatococcus</taxon>
    </lineage>
</organism>
<sequence length="235" mass="26367">MQPSLVSIVAKRLRDEIEQRRFPLGTAFPTDAELAKGFGVSRTVVREAVSSLREAGLISTQRGRGSIVIAYTASPGFRISAEELESGKRLLHLYEFRSLIETEAAGLAAQRRTEADVQRIYDALQDGRSIGSFDKAIAADIDFHVAIAEAARNEYFQRIMATIRTATTARALMRFETDRESYVELYRTVLQKEHLDIADAIRDGHPSKARQLLKKHLGGRRYKALLKSALEQMDE</sequence>
<proteinExistence type="predicted"/>
<evidence type="ECO:0000256" key="2">
    <source>
        <dbReference type="ARBA" id="ARBA00023125"/>
    </source>
</evidence>
<dbReference type="PRINTS" id="PR00035">
    <property type="entry name" value="HTHGNTR"/>
</dbReference>
<dbReference type="PANTHER" id="PTHR43537:SF5">
    <property type="entry name" value="UXU OPERON TRANSCRIPTIONAL REGULATOR"/>
    <property type="match status" value="1"/>
</dbReference>
<dbReference type="SMART" id="SM00895">
    <property type="entry name" value="FCD"/>
    <property type="match status" value="1"/>
</dbReference>
<dbReference type="PANTHER" id="PTHR43537">
    <property type="entry name" value="TRANSCRIPTIONAL REGULATOR, GNTR FAMILY"/>
    <property type="match status" value="1"/>
</dbReference>
<keyword evidence="6" id="KW-1185">Reference proteome</keyword>
<name>A0A2V3TTM1_9HYPH</name>
<dbReference type="GO" id="GO:0003700">
    <property type="term" value="F:DNA-binding transcription factor activity"/>
    <property type="evidence" value="ECO:0007669"/>
    <property type="project" value="InterPro"/>
</dbReference>
<dbReference type="SUPFAM" id="SSF46785">
    <property type="entry name" value="Winged helix' DNA-binding domain"/>
    <property type="match status" value="1"/>
</dbReference>